<feature type="region of interest" description="Disordered" evidence="1">
    <location>
        <begin position="64"/>
        <end position="176"/>
    </location>
</feature>
<evidence type="ECO:0000256" key="1">
    <source>
        <dbReference type="SAM" id="MobiDB-lite"/>
    </source>
</evidence>
<dbReference type="AlphaFoldDB" id="A0A2J5HES9"/>
<evidence type="ECO:0000313" key="3">
    <source>
        <dbReference type="Proteomes" id="UP000235023"/>
    </source>
</evidence>
<feature type="compositionally biased region" description="Low complexity" evidence="1">
    <location>
        <begin position="8"/>
        <end position="20"/>
    </location>
</feature>
<sequence length="176" mass="18882">MAGRPRHNANPNYNGNPYGHLGQPIQNYDLYALPNSTAADQQTLSPAMSHFRGPNPMMSYFEDAGLGSGGGPSNTTPHPRQPQSYMPSEFGVDTGSYNTGGRRYFTPLPNGPIEAPSYRYNENVSPRVRDDLAGAQDAAGSLRQPVTGPVVSESEKRPKSGAGMEEPIGLESTADR</sequence>
<evidence type="ECO:0000313" key="2">
    <source>
        <dbReference type="EMBL" id="PLN75286.1"/>
    </source>
</evidence>
<dbReference type="EMBL" id="KZ559656">
    <property type="protein sequence ID" value="PLN75286.1"/>
    <property type="molecule type" value="Genomic_DNA"/>
</dbReference>
<protein>
    <submittedName>
        <fullName evidence="2">Uncharacterized protein</fullName>
    </submittedName>
</protein>
<dbReference type="Proteomes" id="UP000235023">
    <property type="component" value="Unassembled WGS sequence"/>
</dbReference>
<feature type="region of interest" description="Disordered" evidence="1">
    <location>
        <begin position="1"/>
        <end position="21"/>
    </location>
</feature>
<proteinExistence type="predicted"/>
<organism evidence="2 3">
    <name type="scientific">Aspergillus taichungensis</name>
    <dbReference type="NCBI Taxonomy" id="482145"/>
    <lineage>
        <taxon>Eukaryota</taxon>
        <taxon>Fungi</taxon>
        <taxon>Dikarya</taxon>
        <taxon>Ascomycota</taxon>
        <taxon>Pezizomycotina</taxon>
        <taxon>Eurotiomycetes</taxon>
        <taxon>Eurotiomycetidae</taxon>
        <taxon>Eurotiales</taxon>
        <taxon>Aspergillaceae</taxon>
        <taxon>Aspergillus</taxon>
        <taxon>Aspergillus subgen. Circumdati</taxon>
    </lineage>
</organism>
<gene>
    <name evidence="2" type="ORF">BDW42DRAFT_197868</name>
</gene>
<feature type="compositionally biased region" description="Polar residues" evidence="1">
    <location>
        <begin position="73"/>
        <end position="86"/>
    </location>
</feature>
<keyword evidence="3" id="KW-1185">Reference proteome</keyword>
<accession>A0A2J5HES9</accession>
<name>A0A2J5HES9_9EURO</name>
<reference evidence="3" key="1">
    <citation type="submission" date="2017-12" db="EMBL/GenBank/DDBJ databases">
        <authorList>
            <consortium name="DOE Joint Genome Institute"/>
            <person name="Mondo S.J."/>
            <person name="Kjaerbolling I."/>
            <person name="Vesth T.C."/>
            <person name="Frisvad J.C."/>
            <person name="Nybo J.L."/>
            <person name="Theobald S."/>
            <person name="Kuo A."/>
            <person name="Bowyer P."/>
            <person name="Matsuda Y."/>
            <person name="Lyhne E.K."/>
            <person name="Kogle M.E."/>
            <person name="Clum A."/>
            <person name="Lipzen A."/>
            <person name="Salamov A."/>
            <person name="Ngan C.Y."/>
            <person name="Daum C."/>
            <person name="Chiniquy J."/>
            <person name="Barry K."/>
            <person name="LaButti K."/>
            <person name="Haridas S."/>
            <person name="Simmons B.A."/>
            <person name="Magnuson J.K."/>
            <person name="Mortensen U.H."/>
            <person name="Larsen T.O."/>
            <person name="Grigoriev I.V."/>
            <person name="Baker S.E."/>
            <person name="Andersen M.R."/>
            <person name="Nordberg H.P."/>
            <person name="Cantor M.N."/>
            <person name="Hua S.X."/>
        </authorList>
    </citation>
    <scope>NUCLEOTIDE SEQUENCE [LARGE SCALE GENOMIC DNA]</scope>
    <source>
        <strain evidence="3">IBT 19404</strain>
    </source>
</reference>